<dbReference type="InterPro" id="IPR051088">
    <property type="entry name" value="PTS_Sugar-EIIC/EIIB"/>
</dbReference>
<dbReference type="EMBL" id="AJLS01000082">
    <property type="protein sequence ID" value="EKN67140.1"/>
    <property type="molecule type" value="Genomic_DNA"/>
</dbReference>
<keyword evidence="5 8" id="KW-0812">Transmembrane</keyword>
<dbReference type="eggNOG" id="COG1455">
    <property type="taxonomic scope" value="Bacteria"/>
</dbReference>
<dbReference type="STRING" id="1117379.BABA_13080"/>
<evidence type="ECO:0000256" key="1">
    <source>
        <dbReference type="ARBA" id="ARBA00004651"/>
    </source>
</evidence>
<dbReference type="RefSeq" id="WP_007085620.1">
    <property type="nucleotide sequence ID" value="NZ_AJLS01000082.1"/>
</dbReference>
<evidence type="ECO:0000313" key="11">
    <source>
        <dbReference type="Proteomes" id="UP000006316"/>
    </source>
</evidence>
<name>K6C7N8_9BACI</name>
<keyword evidence="4" id="KW-0762">Sugar transport</keyword>
<dbReference type="Proteomes" id="UP000006316">
    <property type="component" value="Unassembled WGS sequence"/>
</dbReference>
<evidence type="ECO:0000313" key="10">
    <source>
        <dbReference type="EMBL" id="EKN67140.1"/>
    </source>
</evidence>
<evidence type="ECO:0000256" key="6">
    <source>
        <dbReference type="ARBA" id="ARBA00022989"/>
    </source>
</evidence>
<organism evidence="10 11">
    <name type="scientific">Neobacillus bataviensis LMG 21833</name>
    <dbReference type="NCBI Taxonomy" id="1117379"/>
    <lineage>
        <taxon>Bacteria</taxon>
        <taxon>Bacillati</taxon>
        <taxon>Bacillota</taxon>
        <taxon>Bacilli</taxon>
        <taxon>Bacillales</taxon>
        <taxon>Bacillaceae</taxon>
        <taxon>Neobacillus</taxon>
    </lineage>
</organism>
<evidence type="ECO:0000256" key="5">
    <source>
        <dbReference type="ARBA" id="ARBA00022692"/>
    </source>
</evidence>
<evidence type="ECO:0000259" key="9">
    <source>
        <dbReference type="Pfam" id="PF02378"/>
    </source>
</evidence>
<evidence type="ECO:0000256" key="4">
    <source>
        <dbReference type="ARBA" id="ARBA00022597"/>
    </source>
</evidence>
<gene>
    <name evidence="10" type="ORF">BABA_13080</name>
</gene>
<feature type="domain" description="Phosphotransferase system EIIC" evidence="9">
    <location>
        <begin position="26"/>
        <end position="168"/>
    </location>
</feature>
<keyword evidence="11" id="KW-1185">Reference proteome</keyword>
<keyword evidence="7 8" id="KW-0472">Membrane</keyword>
<evidence type="ECO:0000256" key="2">
    <source>
        <dbReference type="ARBA" id="ARBA00022448"/>
    </source>
</evidence>
<sequence>SLVATFPSAIQQMMLGATAFSKLAPEKVWTLANTPIIGDLNNISALVNQGTLTVIGLIFAFSWGYNLARAYGVNDLAGGIVSVATLFAGLPNQMGKFTAANGTGKAGVAATDKLNGVLGDQGLAAWKPLFASAHLDAGAYFTVIIMGALAVIIYAKLMLADITIKMPE</sequence>
<feature type="transmembrane region" description="Helical" evidence="8">
    <location>
        <begin position="45"/>
        <end position="65"/>
    </location>
</feature>
<feature type="non-terminal residue" evidence="10">
    <location>
        <position position="1"/>
    </location>
</feature>
<dbReference type="AlphaFoldDB" id="K6C7N8"/>
<dbReference type="Pfam" id="PF02378">
    <property type="entry name" value="PTS_EIIC"/>
    <property type="match status" value="1"/>
</dbReference>
<reference evidence="10 11" key="1">
    <citation type="journal article" date="2012" name="Front. Microbiol.">
        <title>Redundancy and modularity in membrane-associated dissimilatory nitrate reduction in Bacillus.</title>
        <authorList>
            <person name="Heylen K."/>
            <person name="Keltjens J."/>
        </authorList>
    </citation>
    <scope>NUCLEOTIDE SEQUENCE [LARGE SCALE GENOMIC DNA]</scope>
    <source>
        <strain evidence="11">LMG 21833T</strain>
    </source>
</reference>
<keyword evidence="3" id="KW-1003">Cell membrane</keyword>
<dbReference type="GO" id="GO:0009401">
    <property type="term" value="P:phosphoenolpyruvate-dependent sugar phosphotransferase system"/>
    <property type="evidence" value="ECO:0007669"/>
    <property type="project" value="InterPro"/>
</dbReference>
<comment type="subcellular location">
    <subcellularLocation>
        <location evidence="1">Cell membrane</location>
        <topology evidence="1">Multi-pass membrane protein</topology>
    </subcellularLocation>
</comment>
<dbReference type="PATRIC" id="fig|1117379.3.peg.2710"/>
<dbReference type="PANTHER" id="PTHR33989:SF4">
    <property type="entry name" value="PTS SYSTEM N,N'-DIACETYLCHITOBIOSE-SPECIFIC EIIC COMPONENT"/>
    <property type="match status" value="1"/>
</dbReference>
<comment type="caution">
    <text evidence="10">The sequence shown here is derived from an EMBL/GenBank/DDBJ whole genome shotgun (WGS) entry which is preliminary data.</text>
</comment>
<feature type="transmembrane region" description="Helical" evidence="8">
    <location>
        <begin position="72"/>
        <end position="90"/>
    </location>
</feature>
<dbReference type="GO" id="GO:0008982">
    <property type="term" value="F:protein-N(PI)-phosphohistidine-sugar phosphotransferase activity"/>
    <property type="evidence" value="ECO:0007669"/>
    <property type="project" value="InterPro"/>
</dbReference>
<evidence type="ECO:0000256" key="7">
    <source>
        <dbReference type="ARBA" id="ARBA00023136"/>
    </source>
</evidence>
<dbReference type="GO" id="GO:0005886">
    <property type="term" value="C:plasma membrane"/>
    <property type="evidence" value="ECO:0007669"/>
    <property type="project" value="UniProtKB-SubCell"/>
</dbReference>
<accession>K6C7N8</accession>
<dbReference type="GO" id="GO:1902815">
    <property type="term" value="P:N,N'-diacetylchitobiose import"/>
    <property type="evidence" value="ECO:0007669"/>
    <property type="project" value="TreeGrafter"/>
</dbReference>
<feature type="transmembrane region" description="Helical" evidence="8">
    <location>
        <begin position="137"/>
        <end position="159"/>
    </location>
</feature>
<dbReference type="InterPro" id="IPR003352">
    <property type="entry name" value="PTS_EIIC"/>
</dbReference>
<keyword evidence="2" id="KW-0813">Transport</keyword>
<keyword evidence="6 8" id="KW-1133">Transmembrane helix</keyword>
<protein>
    <submittedName>
        <fullName evidence="10">Cellobiose-specific PTS system IIC component</fullName>
    </submittedName>
</protein>
<dbReference type="PANTHER" id="PTHR33989">
    <property type="match status" value="1"/>
</dbReference>
<proteinExistence type="predicted"/>
<evidence type="ECO:0000256" key="8">
    <source>
        <dbReference type="SAM" id="Phobius"/>
    </source>
</evidence>
<evidence type="ECO:0000256" key="3">
    <source>
        <dbReference type="ARBA" id="ARBA00022475"/>
    </source>
</evidence>